<keyword evidence="1" id="KW-0812">Transmembrane</keyword>
<sequence>MDALCRDKLAVSSSLVHTGFFGRGSTCLYNDSRSRDPWTISGDVSAARTLSITVILGALSSLARYSLTRLFFRFRVVRRQRRVSLALSCMLCTHTVPNSTLLYSIFVP</sequence>
<keyword evidence="3" id="KW-1185">Reference proteome</keyword>
<name>A0AAW0BVR7_9AGAR</name>
<keyword evidence="1" id="KW-0472">Membrane</keyword>
<evidence type="ECO:0000313" key="2">
    <source>
        <dbReference type="EMBL" id="KAK7030589.1"/>
    </source>
</evidence>
<feature type="transmembrane region" description="Helical" evidence="1">
    <location>
        <begin position="85"/>
        <end position="106"/>
    </location>
</feature>
<comment type="caution">
    <text evidence="2">The sequence shown here is derived from an EMBL/GenBank/DDBJ whole genome shotgun (WGS) entry which is preliminary data.</text>
</comment>
<dbReference type="EMBL" id="JAWWNJ010000025">
    <property type="protein sequence ID" value="KAK7030589.1"/>
    <property type="molecule type" value="Genomic_DNA"/>
</dbReference>
<protein>
    <submittedName>
        <fullName evidence="2">Uncharacterized protein</fullName>
    </submittedName>
</protein>
<keyword evidence="1" id="KW-1133">Transmembrane helix</keyword>
<evidence type="ECO:0000256" key="1">
    <source>
        <dbReference type="SAM" id="Phobius"/>
    </source>
</evidence>
<proteinExistence type="predicted"/>
<reference evidence="2 3" key="1">
    <citation type="journal article" date="2024" name="J Genomics">
        <title>Draft genome sequencing and assembly of Favolaschia claudopus CIRM-BRFM 2984 isolated from oak limbs.</title>
        <authorList>
            <person name="Navarro D."/>
            <person name="Drula E."/>
            <person name="Chaduli D."/>
            <person name="Cazenave R."/>
            <person name="Ahrendt S."/>
            <person name="Wang J."/>
            <person name="Lipzen A."/>
            <person name="Daum C."/>
            <person name="Barry K."/>
            <person name="Grigoriev I.V."/>
            <person name="Favel A."/>
            <person name="Rosso M.N."/>
            <person name="Martin F."/>
        </authorList>
    </citation>
    <scope>NUCLEOTIDE SEQUENCE [LARGE SCALE GENOMIC DNA]</scope>
    <source>
        <strain evidence="2 3">CIRM-BRFM 2984</strain>
    </source>
</reference>
<dbReference type="AlphaFoldDB" id="A0AAW0BVR7"/>
<feature type="transmembrane region" description="Helical" evidence="1">
    <location>
        <begin position="46"/>
        <end position="65"/>
    </location>
</feature>
<evidence type="ECO:0000313" key="3">
    <source>
        <dbReference type="Proteomes" id="UP001362999"/>
    </source>
</evidence>
<dbReference type="Proteomes" id="UP001362999">
    <property type="component" value="Unassembled WGS sequence"/>
</dbReference>
<gene>
    <name evidence="2" type="ORF">R3P38DRAFT_2929396</name>
</gene>
<organism evidence="2 3">
    <name type="scientific">Favolaschia claudopus</name>
    <dbReference type="NCBI Taxonomy" id="2862362"/>
    <lineage>
        <taxon>Eukaryota</taxon>
        <taxon>Fungi</taxon>
        <taxon>Dikarya</taxon>
        <taxon>Basidiomycota</taxon>
        <taxon>Agaricomycotina</taxon>
        <taxon>Agaricomycetes</taxon>
        <taxon>Agaricomycetidae</taxon>
        <taxon>Agaricales</taxon>
        <taxon>Marasmiineae</taxon>
        <taxon>Mycenaceae</taxon>
        <taxon>Favolaschia</taxon>
    </lineage>
</organism>
<accession>A0AAW0BVR7</accession>